<evidence type="ECO:0000313" key="3">
    <source>
        <dbReference type="EMBL" id="OQO10514.1"/>
    </source>
</evidence>
<keyword evidence="4" id="KW-1185">Reference proteome</keyword>
<feature type="transmembrane region" description="Helical" evidence="2">
    <location>
        <begin position="196"/>
        <end position="221"/>
    </location>
</feature>
<evidence type="ECO:0000313" key="4">
    <source>
        <dbReference type="Proteomes" id="UP000192596"/>
    </source>
</evidence>
<dbReference type="EMBL" id="NAJO01000008">
    <property type="protein sequence ID" value="OQO10514.1"/>
    <property type="molecule type" value="Genomic_DNA"/>
</dbReference>
<evidence type="ECO:0000256" key="1">
    <source>
        <dbReference type="SAM" id="MobiDB-lite"/>
    </source>
</evidence>
<proteinExistence type="predicted"/>
<keyword evidence="2" id="KW-0472">Membrane</keyword>
<accession>A0A1V8TGW2</accession>
<sequence length="224" mass="22118">MAAGCPNNLFQTECQLLLCNSGWPIVNDFSRHDLNDTFSLMCNTGFGGGYAACGLCSTVYPDYKSCCTSNPAGGDAAFSCMNNYISSAKECTEGADAAAMSSYTSQLTAALGASTAIMSASASATSGTEVTTSSAETGSSTAMETGTSASMSSAVETMAAATTASAAQTSSVATTAAASATSSTAASAATRAYGDAALLAVLKPFMSVGVLLLPALAVLALGHP</sequence>
<dbReference type="AlphaFoldDB" id="A0A1V8TGW2"/>
<protein>
    <submittedName>
        <fullName evidence="3">Uncharacterized protein</fullName>
    </submittedName>
</protein>
<feature type="region of interest" description="Disordered" evidence="1">
    <location>
        <begin position="128"/>
        <end position="147"/>
    </location>
</feature>
<name>A0A1V8TGW2_9PEZI</name>
<dbReference type="Proteomes" id="UP000192596">
    <property type="component" value="Unassembled WGS sequence"/>
</dbReference>
<keyword evidence="2" id="KW-0812">Transmembrane</keyword>
<reference evidence="4" key="1">
    <citation type="submission" date="2017-03" db="EMBL/GenBank/DDBJ databases">
        <title>Genomes of endolithic fungi from Antarctica.</title>
        <authorList>
            <person name="Coleine C."/>
            <person name="Masonjones S."/>
            <person name="Stajich J.E."/>
        </authorList>
    </citation>
    <scope>NUCLEOTIDE SEQUENCE [LARGE SCALE GENOMIC DNA]</scope>
    <source>
        <strain evidence="4">CCFEE 5527</strain>
    </source>
</reference>
<evidence type="ECO:0000256" key="2">
    <source>
        <dbReference type="SAM" id="Phobius"/>
    </source>
</evidence>
<comment type="caution">
    <text evidence="3">The sequence shown here is derived from an EMBL/GenBank/DDBJ whole genome shotgun (WGS) entry which is preliminary data.</text>
</comment>
<gene>
    <name evidence="3" type="ORF">B0A48_03811</name>
</gene>
<keyword evidence="2" id="KW-1133">Transmembrane helix</keyword>
<organism evidence="3 4">
    <name type="scientific">Cryoendolithus antarcticus</name>
    <dbReference type="NCBI Taxonomy" id="1507870"/>
    <lineage>
        <taxon>Eukaryota</taxon>
        <taxon>Fungi</taxon>
        <taxon>Dikarya</taxon>
        <taxon>Ascomycota</taxon>
        <taxon>Pezizomycotina</taxon>
        <taxon>Dothideomycetes</taxon>
        <taxon>Dothideomycetidae</taxon>
        <taxon>Cladosporiales</taxon>
        <taxon>Cladosporiaceae</taxon>
        <taxon>Cryoendolithus</taxon>
    </lineage>
</organism>
<dbReference type="InParanoid" id="A0A1V8TGW2"/>